<protein>
    <recommendedName>
        <fullName evidence="3">Nucleotidyltransferase domain-containing protein</fullName>
    </recommendedName>
</protein>
<name>A0A956NHI7_UNCEI</name>
<evidence type="ECO:0008006" key="3">
    <source>
        <dbReference type="Google" id="ProtNLM"/>
    </source>
</evidence>
<comment type="caution">
    <text evidence="1">The sequence shown here is derived from an EMBL/GenBank/DDBJ whole genome shotgun (WGS) entry which is preliminary data.</text>
</comment>
<dbReference type="Proteomes" id="UP000739538">
    <property type="component" value="Unassembled WGS sequence"/>
</dbReference>
<evidence type="ECO:0000313" key="1">
    <source>
        <dbReference type="EMBL" id="MCA9757109.1"/>
    </source>
</evidence>
<sequence length="236" mass="26734">MENREQVVDTVRRDVERVAGPGLRSLFLYGSALTEQFVDKVSDYNFGLVADPVDVPFLERLQSLAGKWEEQRVPVPVLFTPKFFLQARDSFPLEFLAMKASYRVVSGDDLIAGLEIDVRDVRLECEWELRSKLLVLRRQYVRSRGDMRLLHDTVVEAVPAFTAILRGCLFFLGREWDARGDQLWQEVEDALGVPAGLMPALIEERRERGHGGGAVGPLYIALLEATESLVQKVDAW</sequence>
<reference evidence="1" key="1">
    <citation type="submission" date="2020-04" db="EMBL/GenBank/DDBJ databases">
        <authorList>
            <person name="Zhang T."/>
        </authorList>
    </citation>
    <scope>NUCLEOTIDE SEQUENCE</scope>
    <source>
        <strain evidence="1">HKST-UBA02</strain>
    </source>
</reference>
<gene>
    <name evidence="1" type="ORF">KDA27_14995</name>
</gene>
<accession>A0A956NHI7</accession>
<reference evidence="1" key="2">
    <citation type="journal article" date="2021" name="Microbiome">
        <title>Successional dynamics and alternative stable states in a saline activated sludge microbial community over 9 years.</title>
        <authorList>
            <person name="Wang Y."/>
            <person name="Ye J."/>
            <person name="Ju F."/>
            <person name="Liu L."/>
            <person name="Boyd J.A."/>
            <person name="Deng Y."/>
            <person name="Parks D.H."/>
            <person name="Jiang X."/>
            <person name="Yin X."/>
            <person name="Woodcroft B.J."/>
            <person name="Tyson G.W."/>
            <person name="Hugenholtz P."/>
            <person name="Polz M.F."/>
            <person name="Zhang T."/>
        </authorList>
    </citation>
    <scope>NUCLEOTIDE SEQUENCE</scope>
    <source>
        <strain evidence="1">HKST-UBA02</strain>
    </source>
</reference>
<dbReference type="EMBL" id="JAGQHS010000082">
    <property type="protein sequence ID" value="MCA9757109.1"/>
    <property type="molecule type" value="Genomic_DNA"/>
</dbReference>
<dbReference type="AlphaFoldDB" id="A0A956NHI7"/>
<proteinExistence type="predicted"/>
<evidence type="ECO:0000313" key="2">
    <source>
        <dbReference type="Proteomes" id="UP000739538"/>
    </source>
</evidence>
<organism evidence="1 2">
    <name type="scientific">Eiseniibacteriota bacterium</name>
    <dbReference type="NCBI Taxonomy" id="2212470"/>
    <lineage>
        <taxon>Bacteria</taxon>
        <taxon>Candidatus Eiseniibacteriota</taxon>
    </lineage>
</organism>